<protein>
    <submittedName>
        <fullName evidence="1">Uncharacterized protein</fullName>
    </submittedName>
</protein>
<reference evidence="1 2" key="1">
    <citation type="submission" date="2012-08" db="EMBL/GenBank/DDBJ databases">
        <authorList>
            <person name="Gan P.H.P."/>
            <person name="Ikeda K."/>
            <person name="Irieda H."/>
            <person name="Narusaka M."/>
            <person name="O'Connell R.J."/>
            <person name="Narusaka Y."/>
            <person name="Takano Y."/>
            <person name="Kubo Y."/>
            <person name="Shirasu K."/>
        </authorList>
    </citation>
    <scope>NUCLEOTIDE SEQUENCE [LARGE SCALE GENOMIC DNA]</scope>
    <source>
        <strain evidence="1 2">Nara gc5</strain>
    </source>
</reference>
<gene>
    <name evidence="1" type="ORF">CGGC5_v005267</name>
</gene>
<proteinExistence type="predicted"/>
<dbReference type="EMBL" id="ANPB02000003">
    <property type="protein sequence ID" value="KAF4486448.1"/>
    <property type="molecule type" value="Genomic_DNA"/>
</dbReference>
<dbReference type="RefSeq" id="XP_066009044.1">
    <property type="nucleotide sequence ID" value="XM_066151421.1"/>
</dbReference>
<organism evidence="1 2">
    <name type="scientific">Colletotrichum fructicola (strain Nara gc5)</name>
    <name type="common">Anthracnose fungus</name>
    <name type="synonym">Colletotrichum gloeosporioides (strain Nara gc5)</name>
    <dbReference type="NCBI Taxonomy" id="1213859"/>
    <lineage>
        <taxon>Eukaryota</taxon>
        <taxon>Fungi</taxon>
        <taxon>Dikarya</taxon>
        <taxon>Ascomycota</taxon>
        <taxon>Pezizomycotina</taxon>
        <taxon>Sordariomycetes</taxon>
        <taxon>Hypocreomycetidae</taxon>
        <taxon>Glomerellales</taxon>
        <taxon>Glomerellaceae</taxon>
        <taxon>Colletotrichum</taxon>
        <taxon>Colletotrichum gloeosporioides species complex</taxon>
    </lineage>
</organism>
<evidence type="ECO:0000313" key="1">
    <source>
        <dbReference type="EMBL" id="KAF4486448.1"/>
    </source>
</evidence>
<comment type="caution">
    <text evidence="1">The sequence shown here is derived from an EMBL/GenBank/DDBJ whole genome shotgun (WGS) entry which is preliminary data.</text>
</comment>
<sequence length="133" mass="15275">MPSLCGLEEHLLYPPMPLKTLQHDARHLCYHFIPEPAALRDRSTCACSTTRHLPGIRVDALQGSMPAADVEGARHLIWCRFSGPRTGCHCFTRVLIRRHSMLVETREETRDEEKRPLSSRCFAYNKKNSMELD</sequence>
<dbReference type="Proteomes" id="UP000011096">
    <property type="component" value="Unassembled WGS sequence"/>
</dbReference>
<evidence type="ECO:0000313" key="2">
    <source>
        <dbReference type="Proteomes" id="UP000011096"/>
    </source>
</evidence>
<accession>A0A7J6J8U6</accession>
<keyword evidence="2" id="KW-1185">Reference proteome</keyword>
<reference evidence="1 2" key="2">
    <citation type="submission" date="2020-04" db="EMBL/GenBank/DDBJ databases">
        <title>Genome sequencing and assembly of multiple isolates from the Colletotrichum gloeosporioides species complex.</title>
        <authorList>
            <person name="Gan P."/>
            <person name="Shirasu K."/>
        </authorList>
    </citation>
    <scope>NUCLEOTIDE SEQUENCE [LARGE SCALE GENOMIC DNA]</scope>
    <source>
        <strain evidence="1 2">Nara gc5</strain>
    </source>
</reference>
<dbReference type="GeneID" id="90979785"/>
<dbReference type="AlphaFoldDB" id="A0A7J6J8U6"/>
<dbReference type="InParanoid" id="A0A7J6J8U6"/>
<name>A0A7J6J8U6_COLFN</name>